<dbReference type="InterPro" id="IPR051052">
    <property type="entry name" value="Diverse_substrate_MTase"/>
</dbReference>
<protein>
    <recommendedName>
        <fullName evidence="4">Methyltransferase type 11 domain-containing protein</fullName>
    </recommendedName>
</protein>
<dbReference type="GO" id="GO:0008757">
    <property type="term" value="F:S-adenosylmethionine-dependent methyltransferase activity"/>
    <property type="evidence" value="ECO:0007669"/>
    <property type="project" value="InterPro"/>
</dbReference>
<keyword evidence="3" id="KW-0808">Transferase</keyword>
<proteinExistence type="inferred from homology"/>
<comment type="similarity">
    <text evidence="1">Belongs to the methyltransferase superfamily.</text>
</comment>
<dbReference type="SUPFAM" id="SSF53335">
    <property type="entry name" value="S-adenosyl-L-methionine-dependent methyltransferases"/>
    <property type="match status" value="1"/>
</dbReference>
<keyword evidence="6" id="KW-1185">Reference proteome</keyword>
<dbReference type="PANTHER" id="PTHR44942">
    <property type="entry name" value="METHYLTRANSF_11 DOMAIN-CONTAINING PROTEIN"/>
    <property type="match status" value="1"/>
</dbReference>
<evidence type="ECO:0000313" key="5">
    <source>
        <dbReference type="EMBL" id="CAF9913662.1"/>
    </source>
</evidence>
<dbReference type="AlphaFoldDB" id="A0A8H3EWF3"/>
<dbReference type="OrthoDB" id="10027013at2759"/>
<comment type="caution">
    <text evidence="5">The sequence shown here is derived from an EMBL/GenBank/DDBJ whole genome shotgun (WGS) entry which is preliminary data.</text>
</comment>
<evidence type="ECO:0000313" key="6">
    <source>
        <dbReference type="Proteomes" id="UP000664169"/>
    </source>
</evidence>
<evidence type="ECO:0000259" key="4">
    <source>
        <dbReference type="Pfam" id="PF08241"/>
    </source>
</evidence>
<dbReference type="EMBL" id="CAJPDQ010000008">
    <property type="protein sequence ID" value="CAF9913662.1"/>
    <property type="molecule type" value="Genomic_DNA"/>
</dbReference>
<evidence type="ECO:0000256" key="3">
    <source>
        <dbReference type="ARBA" id="ARBA00022679"/>
    </source>
</evidence>
<evidence type="ECO:0000256" key="1">
    <source>
        <dbReference type="ARBA" id="ARBA00008361"/>
    </source>
</evidence>
<name>A0A8H3EWF3_9LECA</name>
<feature type="domain" description="Methyltransferase type 11" evidence="4">
    <location>
        <begin position="51"/>
        <end position="141"/>
    </location>
</feature>
<dbReference type="CDD" id="cd02440">
    <property type="entry name" value="AdoMet_MTases"/>
    <property type="match status" value="1"/>
</dbReference>
<dbReference type="PANTHER" id="PTHR44942:SF4">
    <property type="entry name" value="METHYLTRANSFERASE TYPE 11 DOMAIN-CONTAINING PROTEIN"/>
    <property type="match status" value="1"/>
</dbReference>
<dbReference type="Pfam" id="PF08241">
    <property type="entry name" value="Methyltransf_11"/>
    <property type="match status" value="1"/>
</dbReference>
<evidence type="ECO:0000256" key="2">
    <source>
        <dbReference type="ARBA" id="ARBA00022603"/>
    </source>
</evidence>
<sequence length="263" mass="29416">MAALNGDNAYNQDRDFWEKYLKGRPSIPQTFFEQIFNYHSDHGGRFDTAHEVGAGVGVHSPRLATRFDHVLVSDVISTNIEIARSRLQGPYSFKVSSLEDTIDLLPNSIDLVFASTMMHFTQVDEAVKAVYHQLKPGGTFAASLYGTYALHDVQAQGIWKKIVVRICEMIIEKFELSARAKMILQNEAAGLDCVGLSEELFSPALRYNLNFPTPDTMREMILPAQFGLPNISRISINDTVTNGWDKGWFSQHDIDGLKDIAAS</sequence>
<dbReference type="InterPro" id="IPR029063">
    <property type="entry name" value="SAM-dependent_MTases_sf"/>
</dbReference>
<dbReference type="Proteomes" id="UP000664169">
    <property type="component" value="Unassembled WGS sequence"/>
</dbReference>
<accession>A0A8H3EWF3</accession>
<reference evidence="5" key="1">
    <citation type="submission" date="2021-03" db="EMBL/GenBank/DDBJ databases">
        <authorList>
            <person name="Tagirdzhanova G."/>
        </authorList>
    </citation>
    <scope>NUCLEOTIDE SEQUENCE</scope>
</reference>
<dbReference type="InterPro" id="IPR013216">
    <property type="entry name" value="Methyltransf_11"/>
</dbReference>
<dbReference type="GO" id="GO:0032259">
    <property type="term" value="P:methylation"/>
    <property type="evidence" value="ECO:0007669"/>
    <property type="project" value="UniProtKB-KW"/>
</dbReference>
<keyword evidence="2" id="KW-0489">Methyltransferase</keyword>
<gene>
    <name evidence="5" type="ORF">GOMPHAMPRED_007990</name>
</gene>
<organism evidence="5 6">
    <name type="scientific">Gomphillus americanus</name>
    <dbReference type="NCBI Taxonomy" id="1940652"/>
    <lineage>
        <taxon>Eukaryota</taxon>
        <taxon>Fungi</taxon>
        <taxon>Dikarya</taxon>
        <taxon>Ascomycota</taxon>
        <taxon>Pezizomycotina</taxon>
        <taxon>Lecanoromycetes</taxon>
        <taxon>OSLEUM clade</taxon>
        <taxon>Ostropomycetidae</taxon>
        <taxon>Ostropales</taxon>
        <taxon>Graphidaceae</taxon>
        <taxon>Gomphilloideae</taxon>
        <taxon>Gomphillus</taxon>
    </lineage>
</organism>
<dbReference type="Gene3D" id="3.40.50.150">
    <property type="entry name" value="Vaccinia Virus protein VP39"/>
    <property type="match status" value="1"/>
</dbReference>